<dbReference type="OrthoDB" id="2788229at2759"/>
<dbReference type="AlphaFoldDB" id="A0A9P6HC82"/>
<dbReference type="EMBL" id="WIUZ02000009">
    <property type="protein sequence ID" value="KAF9783982.1"/>
    <property type="molecule type" value="Genomic_DNA"/>
</dbReference>
<organism evidence="1 2">
    <name type="scientific">Thelephora terrestris</name>
    <dbReference type="NCBI Taxonomy" id="56493"/>
    <lineage>
        <taxon>Eukaryota</taxon>
        <taxon>Fungi</taxon>
        <taxon>Dikarya</taxon>
        <taxon>Basidiomycota</taxon>
        <taxon>Agaricomycotina</taxon>
        <taxon>Agaricomycetes</taxon>
        <taxon>Thelephorales</taxon>
        <taxon>Thelephoraceae</taxon>
        <taxon>Thelephora</taxon>
    </lineage>
</organism>
<name>A0A9P6HC82_9AGAM</name>
<evidence type="ECO:0000313" key="2">
    <source>
        <dbReference type="Proteomes" id="UP000736335"/>
    </source>
</evidence>
<protein>
    <submittedName>
        <fullName evidence="1">Uncharacterized protein</fullName>
    </submittedName>
</protein>
<reference evidence="1" key="2">
    <citation type="submission" date="2020-11" db="EMBL/GenBank/DDBJ databases">
        <authorList>
            <consortium name="DOE Joint Genome Institute"/>
            <person name="Kuo A."/>
            <person name="Miyauchi S."/>
            <person name="Kiss E."/>
            <person name="Drula E."/>
            <person name="Kohler A."/>
            <person name="Sanchez-Garcia M."/>
            <person name="Andreopoulos B."/>
            <person name="Barry K.W."/>
            <person name="Bonito G."/>
            <person name="Buee M."/>
            <person name="Carver A."/>
            <person name="Chen C."/>
            <person name="Cichocki N."/>
            <person name="Clum A."/>
            <person name="Culley D."/>
            <person name="Crous P.W."/>
            <person name="Fauchery L."/>
            <person name="Girlanda M."/>
            <person name="Hayes R."/>
            <person name="Keri Z."/>
            <person name="Labutti K."/>
            <person name="Lipzen A."/>
            <person name="Lombard V."/>
            <person name="Magnuson J."/>
            <person name="Maillard F."/>
            <person name="Morin E."/>
            <person name="Murat C."/>
            <person name="Nolan M."/>
            <person name="Ohm R."/>
            <person name="Pangilinan J."/>
            <person name="Pereira M."/>
            <person name="Perotto S."/>
            <person name="Peter M."/>
            <person name="Riley R."/>
            <person name="Sitrit Y."/>
            <person name="Stielow B."/>
            <person name="Szollosi G."/>
            <person name="Zifcakova L."/>
            <person name="Stursova M."/>
            <person name="Spatafora J.W."/>
            <person name="Tedersoo L."/>
            <person name="Vaario L.-M."/>
            <person name="Yamada A."/>
            <person name="Yan M."/>
            <person name="Wang P."/>
            <person name="Xu J."/>
            <person name="Bruns T."/>
            <person name="Baldrian P."/>
            <person name="Vilgalys R."/>
            <person name="Henrissat B."/>
            <person name="Grigoriev I.V."/>
            <person name="Hibbett D."/>
            <person name="Nagy L.G."/>
            <person name="Martin F.M."/>
        </authorList>
    </citation>
    <scope>NUCLEOTIDE SEQUENCE</scope>
    <source>
        <strain evidence="1">UH-Tt-Lm1</strain>
    </source>
</reference>
<reference evidence="1" key="1">
    <citation type="journal article" date="2020" name="Nat. Commun.">
        <title>Large-scale genome sequencing of mycorrhizal fungi provides insights into the early evolution of symbiotic traits.</title>
        <authorList>
            <person name="Miyauchi S."/>
            <person name="Kiss E."/>
            <person name="Kuo A."/>
            <person name="Drula E."/>
            <person name="Kohler A."/>
            <person name="Sanchez-Garcia M."/>
            <person name="Morin E."/>
            <person name="Andreopoulos B."/>
            <person name="Barry K.W."/>
            <person name="Bonito G."/>
            <person name="Buee M."/>
            <person name="Carver A."/>
            <person name="Chen C."/>
            <person name="Cichocki N."/>
            <person name="Clum A."/>
            <person name="Culley D."/>
            <person name="Crous P.W."/>
            <person name="Fauchery L."/>
            <person name="Girlanda M."/>
            <person name="Hayes R.D."/>
            <person name="Keri Z."/>
            <person name="LaButti K."/>
            <person name="Lipzen A."/>
            <person name="Lombard V."/>
            <person name="Magnuson J."/>
            <person name="Maillard F."/>
            <person name="Murat C."/>
            <person name="Nolan M."/>
            <person name="Ohm R.A."/>
            <person name="Pangilinan J."/>
            <person name="Pereira M.F."/>
            <person name="Perotto S."/>
            <person name="Peter M."/>
            <person name="Pfister S."/>
            <person name="Riley R."/>
            <person name="Sitrit Y."/>
            <person name="Stielow J.B."/>
            <person name="Szollosi G."/>
            <person name="Zifcakova L."/>
            <person name="Stursova M."/>
            <person name="Spatafora J.W."/>
            <person name="Tedersoo L."/>
            <person name="Vaario L.M."/>
            <person name="Yamada A."/>
            <person name="Yan M."/>
            <person name="Wang P."/>
            <person name="Xu J."/>
            <person name="Bruns T."/>
            <person name="Baldrian P."/>
            <person name="Vilgalys R."/>
            <person name="Dunand C."/>
            <person name="Henrissat B."/>
            <person name="Grigoriev I.V."/>
            <person name="Hibbett D."/>
            <person name="Nagy L.G."/>
            <person name="Martin F.M."/>
        </authorList>
    </citation>
    <scope>NUCLEOTIDE SEQUENCE</scope>
    <source>
        <strain evidence="1">UH-Tt-Lm1</strain>
    </source>
</reference>
<dbReference type="Proteomes" id="UP000736335">
    <property type="component" value="Unassembled WGS sequence"/>
</dbReference>
<gene>
    <name evidence="1" type="ORF">BJ322DRAFT_889284</name>
</gene>
<keyword evidence="2" id="KW-1185">Reference proteome</keyword>
<accession>A0A9P6HC82</accession>
<comment type="caution">
    <text evidence="1">The sequence shown here is derived from an EMBL/GenBank/DDBJ whole genome shotgun (WGS) entry which is preliminary data.</text>
</comment>
<sequence length="424" mass="47354">MAVIDVVTAEGGEPPTPFDPDRLASFRVPTQASRLQRAESMILPQEIVDEVIDNLAFDFSTLQSTSLVQKSWTHRSRRRLFYFVPINSLSLLEKWSRCISPDPNGIASYPRSILLSLNGTPKSWLEPENLDRFHGHFCSFSGVERLVIAGLETAKFDAFSTPRYFGNFAATVRSLELRTPIGPPASLLSFISSFPLVDDLGIEYPSTVTAGGVSQEEFIQPVAAPSFTGKLRLLDILRESYLFVELLCTLPLSFDTISVSSRDWEGLPQLAKLTSKCGRTLRTLHITRKTRAILLGPTGASLSSCVALEELRVTVIYPSQLVTVLRDVLLTLPNTTNLSRIVLDADGQYPDEEDVDMMTWGSLDVIMSEYAEKIHGKHRNRRLTLQFRTDEEGATGEHDGWARRFVGLLVFFPKVGNVEYISKH</sequence>
<proteinExistence type="predicted"/>
<evidence type="ECO:0000313" key="1">
    <source>
        <dbReference type="EMBL" id="KAF9783982.1"/>
    </source>
</evidence>